<feature type="chain" id="PRO_5046044859" evidence="2">
    <location>
        <begin position="22"/>
        <end position="386"/>
    </location>
</feature>
<name>A0ABV7J6Z3_9RHOB</name>
<evidence type="ECO:0000256" key="1">
    <source>
        <dbReference type="SAM" id="MobiDB-lite"/>
    </source>
</evidence>
<dbReference type="EMBL" id="JBHRTO010000002">
    <property type="protein sequence ID" value="MFC3183089.1"/>
    <property type="molecule type" value="Genomic_DNA"/>
</dbReference>
<comment type="caution">
    <text evidence="3">The sequence shown here is derived from an EMBL/GenBank/DDBJ whole genome shotgun (WGS) entry which is preliminary data.</text>
</comment>
<dbReference type="Gene3D" id="2.150.10.10">
    <property type="entry name" value="Serralysin-like metalloprotease, C-terminal"/>
    <property type="match status" value="1"/>
</dbReference>
<evidence type="ECO:0000256" key="2">
    <source>
        <dbReference type="SAM" id="SignalP"/>
    </source>
</evidence>
<keyword evidence="2" id="KW-0732">Signal</keyword>
<dbReference type="Proteomes" id="UP001595547">
    <property type="component" value="Unassembled WGS sequence"/>
</dbReference>
<dbReference type="InterPro" id="IPR011049">
    <property type="entry name" value="Serralysin-like_metalloprot_C"/>
</dbReference>
<keyword evidence="4" id="KW-1185">Reference proteome</keyword>
<dbReference type="PRINTS" id="PR00313">
    <property type="entry name" value="CABNDNGRPT"/>
</dbReference>
<protein>
    <submittedName>
        <fullName evidence="3">Calcium-binding protein</fullName>
    </submittedName>
</protein>
<organism evidence="3 4">
    <name type="scientific">Cypionkella sinensis</name>
    <dbReference type="NCBI Taxonomy" id="1756043"/>
    <lineage>
        <taxon>Bacteria</taxon>
        <taxon>Pseudomonadati</taxon>
        <taxon>Pseudomonadota</taxon>
        <taxon>Alphaproteobacteria</taxon>
        <taxon>Rhodobacterales</taxon>
        <taxon>Paracoccaceae</taxon>
        <taxon>Cypionkella</taxon>
    </lineage>
</organism>
<feature type="signal peptide" evidence="2">
    <location>
        <begin position="1"/>
        <end position="21"/>
    </location>
</feature>
<gene>
    <name evidence="3" type="ORF">ACFOGH_18970</name>
</gene>
<proteinExistence type="predicted"/>
<accession>A0ABV7J6Z3</accession>
<reference evidence="4" key="1">
    <citation type="journal article" date="2019" name="Int. J. Syst. Evol. Microbiol.">
        <title>The Global Catalogue of Microorganisms (GCM) 10K type strain sequencing project: providing services to taxonomists for standard genome sequencing and annotation.</title>
        <authorList>
            <consortium name="The Broad Institute Genomics Platform"/>
            <consortium name="The Broad Institute Genome Sequencing Center for Infectious Disease"/>
            <person name="Wu L."/>
            <person name="Ma J."/>
        </authorList>
    </citation>
    <scope>NUCLEOTIDE SEQUENCE [LARGE SCALE GENOMIC DNA]</scope>
    <source>
        <strain evidence="4">KCTC 52039</strain>
    </source>
</reference>
<feature type="region of interest" description="Disordered" evidence="1">
    <location>
        <begin position="21"/>
        <end position="47"/>
    </location>
</feature>
<evidence type="ECO:0000313" key="3">
    <source>
        <dbReference type="EMBL" id="MFC3183089.1"/>
    </source>
</evidence>
<dbReference type="RefSeq" id="WP_380074744.1">
    <property type="nucleotide sequence ID" value="NZ_JBHRTO010000002.1"/>
</dbReference>
<evidence type="ECO:0000313" key="4">
    <source>
        <dbReference type="Proteomes" id="UP001595547"/>
    </source>
</evidence>
<sequence length="386" mass="39557">MLGLGLMGLFAAFAIGGLFHANDNDEPDEPTPETPDTPSHGTPGDDHLSIGLNEIGNRSGWAGDDTLTAQGITRDDPHFQDISQQSPDYVLFNLFAQGPAGHPNIQNIYGNAGNDTLIANGNGVFANGGDGQDLLDFSNADQGFGVIGAGDTMLGSTQDDSVLHVLSHGGGLFQGGAEHAVAVADGNGATLDGGAGNDALMNLDGQATLIGGAGDDTLRADINSDQFQGSHADQLSWFTDNNFDVLDGGAGNDLLTLSQGDIATLGSGADHATISDSAAHADDQAAVITDFNPAEDTLRIIAGDVNGQADHDGLVGQVSTQEVDGNTHVIVAGEVVADLQGVTGLNIGLVSNPYDEIPIYTTLDGTPADSSRFDVLVQLYPRVIGD</sequence>
<dbReference type="SUPFAM" id="SSF51120">
    <property type="entry name" value="beta-Roll"/>
    <property type="match status" value="2"/>
</dbReference>